<feature type="region of interest" description="Disordered" evidence="1">
    <location>
        <begin position="276"/>
        <end position="304"/>
    </location>
</feature>
<dbReference type="EMBL" id="DXDU01000149">
    <property type="protein sequence ID" value="HIY27324.1"/>
    <property type="molecule type" value="Genomic_DNA"/>
</dbReference>
<protein>
    <submittedName>
        <fullName evidence="3">Uncharacterized protein</fullName>
    </submittedName>
</protein>
<comment type="caution">
    <text evidence="3">The sequence shown here is derived from an EMBL/GenBank/DDBJ whole genome shotgun (WGS) entry which is preliminary data.</text>
</comment>
<evidence type="ECO:0000313" key="3">
    <source>
        <dbReference type="EMBL" id="HIY27324.1"/>
    </source>
</evidence>
<reference evidence="3" key="2">
    <citation type="submission" date="2021-04" db="EMBL/GenBank/DDBJ databases">
        <authorList>
            <person name="Gilroy R."/>
        </authorList>
    </citation>
    <scope>NUCLEOTIDE SEQUENCE</scope>
    <source>
        <strain evidence="3">1282</strain>
    </source>
</reference>
<keyword evidence="2" id="KW-0472">Membrane</keyword>
<evidence type="ECO:0000313" key="4">
    <source>
        <dbReference type="Proteomes" id="UP000823915"/>
    </source>
</evidence>
<feature type="transmembrane region" description="Helical" evidence="2">
    <location>
        <begin position="178"/>
        <end position="202"/>
    </location>
</feature>
<dbReference type="Proteomes" id="UP000823915">
    <property type="component" value="Unassembled WGS sequence"/>
</dbReference>
<name>A0A9D2C1G9_9FIRM</name>
<feature type="transmembrane region" description="Helical" evidence="2">
    <location>
        <begin position="248"/>
        <end position="268"/>
    </location>
</feature>
<gene>
    <name evidence="3" type="ORF">H9838_09165</name>
</gene>
<keyword evidence="2" id="KW-0812">Transmembrane</keyword>
<feature type="transmembrane region" description="Helical" evidence="2">
    <location>
        <begin position="214"/>
        <end position="236"/>
    </location>
</feature>
<accession>A0A9D2C1G9</accession>
<sequence>MRVGRALKLICVGFGLGVLLRVVQMLYFFDYETGFYTDGGVMAWLSLGLPLAASLAAAVLCYRSRRYFGPYIPRRNVLVGVIGLLSGAALVISGVLQAGGNTGLLGAASYNAAAQGVIRVAFWVSCLLFGLVQIAGSVGFFTGKNSLGKAPLLYLAGALWGVCYLVLVYVFYAKSSSFVENFFAVVGAAALLLALFYLCKLLAGVEEESAARRLFIAGSFGVVLTVSYTFSNLALMPLGRWYTGEIPAVIQIPALGVALFLLLFLVTFRRYSLRPTPKGGTESSAPRHGARRGAAPAEGDGKDK</sequence>
<organism evidence="3 4">
    <name type="scientific">Candidatus Acutalibacter pullistercoris</name>
    <dbReference type="NCBI Taxonomy" id="2838418"/>
    <lineage>
        <taxon>Bacteria</taxon>
        <taxon>Bacillati</taxon>
        <taxon>Bacillota</taxon>
        <taxon>Clostridia</taxon>
        <taxon>Eubacteriales</taxon>
        <taxon>Acutalibacteraceae</taxon>
        <taxon>Acutalibacter</taxon>
    </lineage>
</organism>
<proteinExistence type="predicted"/>
<feature type="transmembrane region" description="Helical" evidence="2">
    <location>
        <begin position="41"/>
        <end position="64"/>
    </location>
</feature>
<dbReference type="AlphaFoldDB" id="A0A9D2C1G9"/>
<feature type="transmembrane region" description="Helical" evidence="2">
    <location>
        <begin position="152"/>
        <end position="172"/>
    </location>
</feature>
<feature type="transmembrane region" description="Helical" evidence="2">
    <location>
        <begin position="76"/>
        <end position="100"/>
    </location>
</feature>
<evidence type="ECO:0000256" key="1">
    <source>
        <dbReference type="SAM" id="MobiDB-lite"/>
    </source>
</evidence>
<keyword evidence="2" id="KW-1133">Transmembrane helix</keyword>
<reference evidence="3" key="1">
    <citation type="journal article" date="2021" name="PeerJ">
        <title>Extensive microbial diversity within the chicken gut microbiome revealed by metagenomics and culture.</title>
        <authorList>
            <person name="Gilroy R."/>
            <person name="Ravi A."/>
            <person name="Getino M."/>
            <person name="Pursley I."/>
            <person name="Horton D.L."/>
            <person name="Alikhan N.F."/>
            <person name="Baker D."/>
            <person name="Gharbi K."/>
            <person name="Hall N."/>
            <person name="Watson M."/>
            <person name="Adriaenssens E.M."/>
            <person name="Foster-Nyarko E."/>
            <person name="Jarju S."/>
            <person name="Secka A."/>
            <person name="Antonio M."/>
            <person name="Oren A."/>
            <person name="Chaudhuri R.R."/>
            <person name="La Ragione R."/>
            <person name="Hildebrand F."/>
            <person name="Pallen M.J."/>
        </authorList>
    </citation>
    <scope>NUCLEOTIDE SEQUENCE</scope>
    <source>
        <strain evidence="3">1282</strain>
    </source>
</reference>
<feature type="transmembrane region" description="Helical" evidence="2">
    <location>
        <begin position="120"/>
        <end position="140"/>
    </location>
</feature>
<evidence type="ECO:0000256" key="2">
    <source>
        <dbReference type="SAM" id="Phobius"/>
    </source>
</evidence>
<feature type="transmembrane region" description="Helical" evidence="2">
    <location>
        <begin position="7"/>
        <end position="29"/>
    </location>
</feature>